<keyword evidence="7 10" id="KW-0539">Nucleus</keyword>
<dbReference type="PANTHER" id="PTHR16062:SF19">
    <property type="entry name" value="PROTEIN POLYBROMO-1"/>
    <property type="match status" value="1"/>
</dbReference>
<dbReference type="CDD" id="cd04717">
    <property type="entry name" value="BAH_polybromo"/>
    <property type="match status" value="1"/>
</dbReference>
<dbReference type="InterPro" id="IPR036910">
    <property type="entry name" value="HMG_box_dom_sf"/>
</dbReference>
<dbReference type="FunFam" id="1.20.920.10:FF:000006">
    <property type="entry name" value="protein polybromo-1 isoform X1"/>
    <property type="match status" value="1"/>
</dbReference>
<dbReference type="FunFam" id="1.20.920.10:FF:000045">
    <property type="entry name" value="protein polybromo-1"/>
    <property type="match status" value="1"/>
</dbReference>
<dbReference type="EMBL" id="CAJPEV010000157">
    <property type="protein sequence ID" value="CAG0881534.1"/>
    <property type="molecule type" value="Genomic_DNA"/>
</dbReference>
<dbReference type="SMART" id="SM00297">
    <property type="entry name" value="BROMO"/>
    <property type="match status" value="6"/>
</dbReference>
<evidence type="ECO:0000259" key="16">
    <source>
        <dbReference type="PROSITE" id="PS51038"/>
    </source>
</evidence>
<proteinExistence type="predicted"/>
<feature type="domain" description="Bromo" evidence="13">
    <location>
        <begin position="59"/>
        <end position="129"/>
    </location>
</feature>
<feature type="region of interest" description="Disordered" evidence="12">
    <location>
        <begin position="171"/>
        <end position="195"/>
    </location>
</feature>
<feature type="DNA-binding region" description="HMG box" evidence="10">
    <location>
        <begin position="1304"/>
        <end position="1359"/>
    </location>
</feature>
<keyword evidence="11" id="KW-0175">Coiled coil</keyword>
<keyword evidence="10" id="KW-0238">DNA-binding</keyword>
<evidence type="ECO:0000259" key="15">
    <source>
        <dbReference type="PROSITE" id="PS50157"/>
    </source>
</evidence>
<dbReference type="PROSITE" id="PS00028">
    <property type="entry name" value="ZINC_FINGER_C2H2_1"/>
    <property type="match status" value="1"/>
</dbReference>
<evidence type="ECO:0000256" key="11">
    <source>
        <dbReference type="SAM" id="Coils"/>
    </source>
</evidence>
<keyword evidence="9" id="KW-0863">Zinc-finger</keyword>
<evidence type="ECO:0000256" key="12">
    <source>
        <dbReference type="SAM" id="MobiDB-lite"/>
    </source>
</evidence>
<sequence>MPKRKRADSPSQGEEEDSSDAASTTVSEQTPVLRKRRRPDAHEICQELLDVIRNHRSEEGKHLCDYFMRAPKRRSFPDYHETISNPIDLSRIQQKLRSDEYESVTSFIDDIELMFNNAKSYYKKQTEEHKAATELSEVFRTAQANLDKDEEPRGRLILNWKKLTKKAAAAAVSGEDASEETESVTSNTTNEAEEEKLENLLEELLVAVMEAVDTEGRNLSVPFQLLPSRKHYPSYYRVIENPVDLKRIAMKIQGKEYASLAEMEKDLQLMVKNACTFNQPGSQIFNDAKTLKKVIQNRRAELEQGKVVGTPGKYSDSDVESEGESGSESEDVDDDSPQIELYDAVANYSQGGYELSEPFQRLPSKRYYPDYWREIKNPMSMHKIKTKIKNGAYGTMSEVAGDFNVMFENAKQYNRPDSRMYKDAVKLQKIMQTKLQELLELEGSLSEEGEDGSRKGKKLTRTQRQALLLKKRLKLLVKSIIDYSDENGRQLIVVFMEKPSRKSYPDYYQVISDPIDMMTIEANVKNDKYKSVQEFVSDCKLMFNNCREYNEEGSVIYQDAVILEKVLMQKVEEMEGNGVEIATPDKTKKMKRKRSSATLQKMWTLYEAIREFTDPKTSRQLSTIFQKLPSRTEYPDYYEVIRHPIDMDKISQRIRNAYYLTLDELLSDLLLMFDNACKFNEPDSQIYKDALTLQRLALQKKLQLSEDESLVPDVRAAIQELLMSLFISIYNHTDEEGRCFSDSLQEVPEYDTMADGTKVRALSLDMIKRFLDKGLYRRLDRFQEDVFAVLERARRLSRTDSQVFEDSIELQSFFLTQRDELSGVLKSSAFRYTKQHLASQVAVLRSEKIPLEQREDEADTQQKQEKEEQIKMETLESTGTEFRINGEVYHVGDYVYIEPREKGMEPHILLIEKLFQEENQLCFYGNCSIPVNQVRGKCWVMYVKDYYKLHPEGFEDKDIYVCESRYSSRNRMFKKLVKWRDHRTPLQDHVKIVQRDVHLEPKRVLSVFKERVEKHKEEIAELEEGEARFSQKSISNVILEVENAMEGCIYYEQYNIPVGHVKLGDCVYVRAENGKQLIAQIDSMWVTEEGMAYFHGPWFVTPPEISNPPSRVFYKQEVFLSSIEDTNPLLAIMGKCSVLDHDHYTTSRPTEIDEGDVYICESMYEEGKQLIKKLKDGLKVYTHSHRVHADEIYYFRRPLQLYKVDIVTGEMYPAHGQQQQHQGPHAHNPHGIHGQEFERMLASGVGTNEESLLDMEDSLDGALAPSVGSTDTLVHTPLSGSLTQPSTPNPQSSAKKVNQPKQPQRKQVTGYIIYSSEIRRSVAEKYPTSSFGEISRIVGNDWRNLPDSTKKEYEERAAKINEENAAAVLLAQQENAYGNTGSPADPTHEVIYDCHWDKCDQQFTDIAELTDHLIAETHGHVFLSFPEPGMSTYSNGGMTITAKPTEPLFVTPPRPNRLLHTEAYIRYIESLSSENKPMSDWDRLLTPSWNLPPEYLNPPDPSRLPTDWLRNGAGNHGNVVNALWALRDFMLQDALCLSKLSKGLEEAEQWLAFTKQFEPDVQILNTALIFFWSIAQEWCIRNGFELVELDPAPSADNDEVEDAEEGLFQGSCGIPRIFQALNAHIWPNLQMKMGGEQKKAESTEGKEEAEAMASIQAHREKEGKFSVSAERSEGSFENLFMNLREMKERCQELPSEERKAYAEKVVLAFWNAMGLPPDDPDLHFSDLDPPT</sequence>
<keyword evidence="2" id="KW-0677">Repeat</keyword>
<protein>
    <recommendedName>
        <fullName evidence="19">Polybromo-1</fullName>
    </recommendedName>
</protein>
<dbReference type="InterPro" id="IPR009071">
    <property type="entry name" value="HMG_box_dom"/>
</dbReference>
<feature type="region of interest" description="Disordered" evidence="12">
    <location>
        <begin position="305"/>
        <end position="336"/>
    </location>
</feature>
<evidence type="ECO:0000256" key="10">
    <source>
        <dbReference type="PROSITE-ProRule" id="PRU00267"/>
    </source>
</evidence>
<dbReference type="GO" id="GO:0003677">
    <property type="term" value="F:DNA binding"/>
    <property type="evidence" value="ECO:0007669"/>
    <property type="project" value="UniProtKB-UniRule"/>
</dbReference>
<dbReference type="GO" id="GO:0006338">
    <property type="term" value="P:chromatin remodeling"/>
    <property type="evidence" value="ECO:0007669"/>
    <property type="project" value="InterPro"/>
</dbReference>
<keyword evidence="9" id="KW-0479">Metal-binding</keyword>
<dbReference type="Pfam" id="PF00505">
    <property type="entry name" value="HMG_box"/>
    <property type="match status" value="1"/>
</dbReference>
<keyword evidence="5 8" id="KW-0103">Bromodomain</keyword>
<dbReference type="GO" id="GO:0003682">
    <property type="term" value="F:chromatin binding"/>
    <property type="evidence" value="ECO:0007669"/>
    <property type="project" value="InterPro"/>
</dbReference>
<feature type="domain" description="C2H2-type" evidence="15">
    <location>
        <begin position="1392"/>
        <end position="1418"/>
    </location>
</feature>
<dbReference type="SMART" id="SM00398">
    <property type="entry name" value="HMG"/>
    <property type="match status" value="1"/>
</dbReference>
<accession>A0A7R9A0M9</accession>
<dbReference type="Gene3D" id="1.20.920.10">
    <property type="entry name" value="Bromodomain-like"/>
    <property type="match status" value="6"/>
</dbReference>
<dbReference type="PROSITE" id="PS50157">
    <property type="entry name" value="ZINC_FINGER_C2H2_2"/>
    <property type="match status" value="1"/>
</dbReference>
<comment type="subcellular location">
    <subcellularLocation>
        <location evidence="1">Nucleus</location>
    </subcellularLocation>
</comment>
<keyword evidence="6" id="KW-0804">Transcription</keyword>
<evidence type="ECO:0000256" key="5">
    <source>
        <dbReference type="ARBA" id="ARBA00023117"/>
    </source>
</evidence>
<dbReference type="PROSITE" id="PS51038">
    <property type="entry name" value="BAH"/>
    <property type="match status" value="2"/>
</dbReference>
<dbReference type="PROSITE" id="PS00633">
    <property type="entry name" value="BROMODOMAIN_1"/>
    <property type="match status" value="2"/>
</dbReference>
<dbReference type="CDD" id="cd05526">
    <property type="entry name" value="Bromo_polybromo_VI"/>
    <property type="match status" value="1"/>
</dbReference>
<evidence type="ECO:0000256" key="3">
    <source>
        <dbReference type="ARBA" id="ARBA00022853"/>
    </source>
</evidence>
<evidence type="ECO:0000256" key="8">
    <source>
        <dbReference type="PROSITE-ProRule" id="PRU00035"/>
    </source>
</evidence>
<dbReference type="InterPro" id="IPR043151">
    <property type="entry name" value="BAH_sf"/>
</dbReference>
<feature type="domain" description="Bromo" evidence="13">
    <location>
        <begin position="617"/>
        <end position="687"/>
    </location>
</feature>
<evidence type="ECO:0000259" key="13">
    <source>
        <dbReference type="PROSITE" id="PS50014"/>
    </source>
</evidence>
<feature type="domain" description="Bromo" evidence="13">
    <location>
        <begin position="351"/>
        <end position="421"/>
    </location>
</feature>
<feature type="coiled-coil region" evidence="11">
    <location>
        <begin position="851"/>
        <end position="878"/>
    </location>
</feature>
<gene>
    <name evidence="17" type="ORF">DSTB1V02_LOCUS1608</name>
</gene>
<keyword evidence="4" id="KW-0805">Transcription regulation</keyword>
<dbReference type="Gene3D" id="2.30.30.490">
    <property type="match status" value="3"/>
</dbReference>
<evidence type="ECO:0000256" key="9">
    <source>
        <dbReference type="PROSITE-ProRule" id="PRU00042"/>
    </source>
</evidence>
<evidence type="ECO:0000313" key="18">
    <source>
        <dbReference type="Proteomes" id="UP000677054"/>
    </source>
</evidence>
<feature type="compositionally biased region" description="Polar residues" evidence="12">
    <location>
        <begin position="1267"/>
        <end position="1307"/>
    </location>
</feature>
<evidence type="ECO:0000256" key="2">
    <source>
        <dbReference type="ARBA" id="ARBA00022737"/>
    </source>
</evidence>
<feature type="domain" description="Bromo" evidence="13">
    <location>
        <begin position="215"/>
        <end position="285"/>
    </location>
</feature>
<dbReference type="SUPFAM" id="SSF47095">
    <property type="entry name" value="HMG-box"/>
    <property type="match status" value="1"/>
</dbReference>
<evidence type="ECO:0008006" key="19">
    <source>
        <dbReference type="Google" id="ProtNLM"/>
    </source>
</evidence>
<dbReference type="Pfam" id="PF10199">
    <property type="entry name" value="Adaptin_binding"/>
    <property type="match status" value="1"/>
</dbReference>
<evidence type="ECO:0000313" key="17">
    <source>
        <dbReference type="EMBL" id="CAD7241622.1"/>
    </source>
</evidence>
<feature type="domain" description="HMG box" evidence="14">
    <location>
        <begin position="1304"/>
        <end position="1359"/>
    </location>
</feature>
<dbReference type="GO" id="GO:0006368">
    <property type="term" value="P:transcription elongation by RNA polymerase II"/>
    <property type="evidence" value="ECO:0007669"/>
    <property type="project" value="TreeGrafter"/>
</dbReference>
<dbReference type="PANTHER" id="PTHR16062">
    <property type="entry name" value="SWI/SNF-RELATED"/>
    <property type="match status" value="1"/>
</dbReference>
<feature type="domain" description="BAH" evidence="16">
    <location>
        <begin position="823"/>
        <end position="977"/>
    </location>
</feature>
<evidence type="ECO:0000259" key="14">
    <source>
        <dbReference type="PROSITE" id="PS50118"/>
    </source>
</evidence>
<feature type="compositionally biased region" description="Acidic residues" evidence="12">
    <location>
        <begin position="317"/>
        <end position="336"/>
    </location>
</feature>
<dbReference type="SMART" id="SM00439">
    <property type="entry name" value="BAH"/>
    <property type="match status" value="2"/>
</dbReference>
<dbReference type="Pfam" id="PF01426">
    <property type="entry name" value="BAH"/>
    <property type="match status" value="1"/>
</dbReference>
<dbReference type="PROSITE" id="PS50014">
    <property type="entry name" value="BROMODOMAIN_2"/>
    <property type="match status" value="5"/>
</dbReference>
<dbReference type="InterPro" id="IPR001487">
    <property type="entry name" value="Bromodomain"/>
</dbReference>
<feature type="domain" description="BAH" evidence="16">
    <location>
        <begin position="1059"/>
        <end position="1175"/>
    </location>
</feature>
<dbReference type="InterPro" id="IPR001025">
    <property type="entry name" value="BAH_dom"/>
</dbReference>
<keyword evidence="3" id="KW-0156">Chromatin regulator</keyword>
<dbReference type="OrthoDB" id="10009055at2759"/>
<organism evidence="17">
    <name type="scientific">Darwinula stevensoni</name>
    <dbReference type="NCBI Taxonomy" id="69355"/>
    <lineage>
        <taxon>Eukaryota</taxon>
        <taxon>Metazoa</taxon>
        <taxon>Ecdysozoa</taxon>
        <taxon>Arthropoda</taxon>
        <taxon>Crustacea</taxon>
        <taxon>Oligostraca</taxon>
        <taxon>Ostracoda</taxon>
        <taxon>Podocopa</taxon>
        <taxon>Podocopida</taxon>
        <taxon>Darwinulocopina</taxon>
        <taxon>Darwinuloidea</taxon>
        <taxon>Darwinulidae</taxon>
        <taxon>Darwinula</taxon>
    </lineage>
</organism>
<feature type="coiled-coil region" evidence="11">
    <location>
        <begin position="1005"/>
        <end position="1032"/>
    </location>
</feature>
<dbReference type="CDD" id="cd21984">
    <property type="entry name" value="HMG-box_PB1"/>
    <property type="match status" value="1"/>
</dbReference>
<keyword evidence="18" id="KW-1185">Reference proteome</keyword>
<dbReference type="InterPro" id="IPR036427">
    <property type="entry name" value="Bromodomain-like_sf"/>
</dbReference>
<dbReference type="FunFam" id="1.20.920.10:FF:000064">
    <property type="entry name" value="Polybromo 1"/>
    <property type="match status" value="1"/>
</dbReference>
<dbReference type="InterPro" id="IPR018359">
    <property type="entry name" value="Bromodomain_CS"/>
</dbReference>
<name>A0A7R9A0M9_9CRUS</name>
<dbReference type="PROSITE" id="PS50118">
    <property type="entry name" value="HMG_BOX_2"/>
    <property type="match status" value="1"/>
</dbReference>
<dbReference type="EMBL" id="LR899674">
    <property type="protein sequence ID" value="CAD7241622.1"/>
    <property type="molecule type" value="Genomic_DNA"/>
</dbReference>
<dbReference type="Pfam" id="PF00439">
    <property type="entry name" value="Bromodomain"/>
    <property type="match status" value="6"/>
</dbReference>
<dbReference type="SUPFAM" id="SSF47370">
    <property type="entry name" value="Bromodomain"/>
    <property type="match status" value="6"/>
</dbReference>
<feature type="region of interest" description="Disordered" evidence="12">
    <location>
        <begin position="1"/>
        <end position="39"/>
    </location>
</feature>
<evidence type="ECO:0000256" key="7">
    <source>
        <dbReference type="ARBA" id="ARBA00023242"/>
    </source>
</evidence>
<dbReference type="Proteomes" id="UP000677054">
    <property type="component" value="Unassembled WGS sequence"/>
</dbReference>
<evidence type="ECO:0000256" key="1">
    <source>
        <dbReference type="ARBA" id="ARBA00004123"/>
    </source>
</evidence>
<feature type="compositionally biased region" description="Polar residues" evidence="12">
    <location>
        <begin position="20"/>
        <end position="30"/>
    </location>
</feature>
<feature type="region of interest" description="Disordered" evidence="12">
    <location>
        <begin position="1263"/>
        <end position="1309"/>
    </location>
</feature>
<dbReference type="InterPro" id="IPR013087">
    <property type="entry name" value="Znf_C2H2_type"/>
</dbReference>
<dbReference type="PRINTS" id="PR00503">
    <property type="entry name" value="BROMODOMAIN"/>
</dbReference>
<evidence type="ECO:0000256" key="6">
    <source>
        <dbReference type="ARBA" id="ARBA00023163"/>
    </source>
</evidence>
<evidence type="ECO:0000256" key="4">
    <source>
        <dbReference type="ARBA" id="ARBA00023015"/>
    </source>
</evidence>
<feature type="domain" description="Bromo" evidence="13">
    <location>
        <begin position="487"/>
        <end position="557"/>
    </location>
</feature>
<keyword evidence="9" id="KW-0862">Zinc</keyword>
<dbReference type="InterPro" id="IPR037382">
    <property type="entry name" value="Rsc/polybromo"/>
</dbReference>
<reference evidence="17" key="1">
    <citation type="submission" date="2020-11" db="EMBL/GenBank/DDBJ databases">
        <authorList>
            <person name="Tran Van P."/>
        </authorList>
    </citation>
    <scope>NUCLEOTIDE SEQUENCE</scope>
</reference>
<dbReference type="GO" id="GO:0008270">
    <property type="term" value="F:zinc ion binding"/>
    <property type="evidence" value="ECO:0007669"/>
    <property type="project" value="UniProtKB-KW"/>
</dbReference>
<dbReference type="GO" id="GO:0016586">
    <property type="term" value="C:RSC-type complex"/>
    <property type="evidence" value="ECO:0007669"/>
    <property type="project" value="InterPro"/>
</dbReference>